<dbReference type="EMBL" id="QXEV01000003">
    <property type="protein sequence ID" value="RIA78097.1"/>
    <property type="molecule type" value="Genomic_DNA"/>
</dbReference>
<name>A0A397S2A8_9MOLU</name>
<feature type="transmembrane region" description="Helical" evidence="1">
    <location>
        <begin position="38"/>
        <end position="64"/>
    </location>
</feature>
<evidence type="ECO:0000313" key="2">
    <source>
        <dbReference type="EMBL" id="RIA78097.1"/>
    </source>
</evidence>
<evidence type="ECO:0000313" key="3">
    <source>
        <dbReference type="Proteomes" id="UP000266506"/>
    </source>
</evidence>
<comment type="caution">
    <text evidence="2">The sequence shown here is derived from an EMBL/GenBank/DDBJ whole genome shotgun (WGS) entry which is preliminary data.</text>
</comment>
<feature type="transmembrane region" description="Helical" evidence="1">
    <location>
        <begin position="12"/>
        <end position="32"/>
    </location>
</feature>
<keyword evidence="1" id="KW-0472">Membrane</keyword>
<protein>
    <submittedName>
        <fullName evidence="2">Uncharacterized protein</fullName>
    </submittedName>
</protein>
<dbReference type="Proteomes" id="UP000266506">
    <property type="component" value="Unassembled WGS sequence"/>
</dbReference>
<organism evidence="2 3">
    <name type="scientific">Anaeroplasma bactoclasticum</name>
    <dbReference type="NCBI Taxonomy" id="2088"/>
    <lineage>
        <taxon>Bacteria</taxon>
        <taxon>Bacillati</taxon>
        <taxon>Mycoplasmatota</taxon>
        <taxon>Mollicutes</taxon>
        <taxon>Anaeroplasmatales</taxon>
        <taxon>Anaeroplasmataceae</taxon>
        <taxon>Anaeroplasma</taxon>
    </lineage>
</organism>
<proteinExistence type="predicted"/>
<keyword evidence="1" id="KW-1133">Transmembrane helix</keyword>
<keyword evidence="3" id="KW-1185">Reference proteome</keyword>
<sequence>MKKHLLYGSFRELLAFGIIDLAAILALVTLNISGNAKIWYNVILIVIASLFSVSFVIFLVFYVIKLYARCGKKTTGVILDVFQVWHKRRPDDYVIEVKYTNEFNKECKFYDKISWELFDLLSKDDIIPIRVHGKFGALIPNEVQDYMERTLKRRSGL</sequence>
<dbReference type="RefSeq" id="WP_119015577.1">
    <property type="nucleotide sequence ID" value="NZ_QXEV01000003.1"/>
</dbReference>
<dbReference type="AlphaFoldDB" id="A0A397S2A8"/>
<evidence type="ECO:0000256" key="1">
    <source>
        <dbReference type="SAM" id="Phobius"/>
    </source>
</evidence>
<reference evidence="2 3" key="1">
    <citation type="submission" date="2018-08" db="EMBL/GenBank/DDBJ databases">
        <title>Genomic Encyclopedia of Archaeal and Bacterial Type Strains, Phase II (KMG-II): from individual species to whole genera.</title>
        <authorList>
            <person name="Goeker M."/>
        </authorList>
    </citation>
    <scope>NUCLEOTIDE SEQUENCE [LARGE SCALE GENOMIC DNA]</scope>
    <source>
        <strain evidence="2 3">ATCC 27112</strain>
    </source>
</reference>
<keyword evidence="1" id="KW-0812">Transmembrane</keyword>
<gene>
    <name evidence="2" type="ORF">EI71_00408</name>
</gene>
<accession>A0A397S2A8</accession>
<dbReference type="InParanoid" id="A0A397S2A8"/>